<organism evidence="2">
    <name type="scientific">hydrothermal vent metagenome</name>
    <dbReference type="NCBI Taxonomy" id="652676"/>
    <lineage>
        <taxon>unclassified sequences</taxon>
        <taxon>metagenomes</taxon>
        <taxon>ecological metagenomes</taxon>
    </lineage>
</organism>
<dbReference type="SUPFAM" id="SSF48695">
    <property type="entry name" value="Multiheme cytochromes"/>
    <property type="match status" value="2"/>
</dbReference>
<feature type="compositionally biased region" description="Polar residues" evidence="1">
    <location>
        <begin position="393"/>
        <end position="411"/>
    </location>
</feature>
<sequence>MKSSLRRIFLFVIVPVLVLGFLYVFSATIMDNNAGATNDAFQYTKHGGGTVDGMPFSGVDRGVNPDYIYYNDASEAGQYAAGECTMCHEPHASFGGVEPEPSVGSIEDSDGGPNPYLGLAGAEQNFCWYCHENINFDPLYWGGTGFWKFYQGRAVYEASSHFISNNMKSPGYGASQPWPRTDRTNNILSGHCLNCHTPHGVMETAGSEYDTTAVPTSGTNLHLAANNPSVSQDYLIPRQLIAWEEALCQNCHDADGPAAANVKDALAKRFSGGSGHPVQDTTLAGRHVASEGVLNTNRHVECYDCHNPHAATGDGSGGTIGTSDFNRLAGQQFIQCDSTDCSGIETSPGSLGRDPNVHEVCLRCHGDSYDCVMSYTAYGASLGTEGCTPLSNRNRGNESGSGVNLQLGNSNKRAEFNPDTIIGTSHGADASKTNGGYHPVAVAGRNTSIQICNQLKDAFSLSCANQATADTELGNLTINCTDCHNDNSMGGDTIRGPITQSNLRTTDVYPVNTAGGVVGPHGSDNPRILRTDYSTQLGAGTCSGMGGMGGGGTITVSDRLCFRCHLNGPFTYADYNNEGENWTNFWASSGGMGGGWGNSLHYYHLSQATSDSLPLTCHECHNNVHSNVEAYNTQYYSGASCCTGWPPDGNTHLLNFGPTVTASSYAKPAWYVSSNTYRCNLRCHGKTMSSCQYRGKYDGGPGGGGWC</sequence>
<dbReference type="AlphaFoldDB" id="A0A3B0RFY0"/>
<name>A0A3B0RFY0_9ZZZZ</name>
<reference evidence="2" key="1">
    <citation type="submission" date="2018-06" db="EMBL/GenBank/DDBJ databases">
        <authorList>
            <person name="Zhirakovskaya E."/>
        </authorList>
    </citation>
    <scope>NUCLEOTIDE SEQUENCE</scope>
</reference>
<gene>
    <name evidence="2" type="ORF">MNBD_DELTA01-26</name>
</gene>
<protein>
    <submittedName>
        <fullName evidence="2">Uncharacterized protein</fullName>
    </submittedName>
</protein>
<evidence type="ECO:0000313" key="2">
    <source>
        <dbReference type="EMBL" id="VAV82295.1"/>
    </source>
</evidence>
<feature type="region of interest" description="Disordered" evidence="1">
    <location>
        <begin position="393"/>
        <end position="433"/>
    </location>
</feature>
<evidence type="ECO:0000256" key="1">
    <source>
        <dbReference type="SAM" id="MobiDB-lite"/>
    </source>
</evidence>
<dbReference type="EMBL" id="UOEA01000009">
    <property type="protein sequence ID" value="VAV82295.1"/>
    <property type="molecule type" value="Genomic_DNA"/>
</dbReference>
<proteinExistence type="predicted"/>
<dbReference type="InterPro" id="IPR036280">
    <property type="entry name" value="Multihaem_cyt_sf"/>
</dbReference>
<accession>A0A3B0RFY0</accession>